<protein>
    <submittedName>
        <fullName evidence="8">APC family permease</fullName>
    </submittedName>
</protein>
<feature type="region of interest" description="Disordered" evidence="5">
    <location>
        <begin position="501"/>
        <end position="553"/>
    </location>
</feature>
<keyword evidence="2 6" id="KW-0812">Transmembrane</keyword>
<feature type="domain" description="Amino acid permease/ SLC12A" evidence="7">
    <location>
        <begin position="48"/>
        <end position="462"/>
    </location>
</feature>
<keyword evidence="3 6" id="KW-1133">Transmembrane helix</keyword>
<evidence type="ECO:0000256" key="5">
    <source>
        <dbReference type="SAM" id="MobiDB-lite"/>
    </source>
</evidence>
<proteinExistence type="predicted"/>
<feature type="transmembrane region" description="Helical" evidence="6">
    <location>
        <begin position="422"/>
        <end position="440"/>
    </location>
</feature>
<keyword evidence="9" id="KW-1185">Reference proteome</keyword>
<feature type="transmembrane region" description="Helical" evidence="6">
    <location>
        <begin position="60"/>
        <end position="83"/>
    </location>
</feature>
<feature type="transmembrane region" description="Helical" evidence="6">
    <location>
        <begin position="256"/>
        <end position="279"/>
    </location>
</feature>
<dbReference type="Pfam" id="PF00324">
    <property type="entry name" value="AA_permease"/>
    <property type="match status" value="1"/>
</dbReference>
<dbReference type="RefSeq" id="WP_284918233.1">
    <property type="nucleotide sequence ID" value="NZ_CP126980.1"/>
</dbReference>
<evidence type="ECO:0000259" key="7">
    <source>
        <dbReference type="Pfam" id="PF00324"/>
    </source>
</evidence>
<dbReference type="PANTHER" id="PTHR42770">
    <property type="entry name" value="AMINO ACID TRANSPORTER-RELATED"/>
    <property type="match status" value="1"/>
</dbReference>
<dbReference type="InterPro" id="IPR004841">
    <property type="entry name" value="AA-permease/SLC12A_dom"/>
</dbReference>
<feature type="compositionally biased region" description="Basic and acidic residues" evidence="5">
    <location>
        <begin position="542"/>
        <end position="553"/>
    </location>
</feature>
<dbReference type="Proteomes" id="UP001240150">
    <property type="component" value="Chromosome"/>
</dbReference>
<evidence type="ECO:0000256" key="3">
    <source>
        <dbReference type="ARBA" id="ARBA00022989"/>
    </source>
</evidence>
<feature type="transmembrane region" description="Helical" evidence="6">
    <location>
        <begin position="145"/>
        <end position="164"/>
    </location>
</feature>
<dbReference type="PANTHER" id="PTHR42770:SF16">
    <property type="entry name" value="AMINO ACID PERMEASE"/>
    <property type="match status" value="1"/>
</dbReference>
<evidence type="ECO:0000313" key="9">
    <source>
        <dbReference type="Proteomes" id="UP001240150"/>
    </source>
</evidence>
<evidence type="ECO:0000256" key="2">
    <source>
        <dbReference type="ARBA" id="ARBA00022692"/>
    </source>
</evidence>
<name>A0ABY8WIM5_9ACTN</name>
<dbReference type="EMBL" id="CP126980">
    <property type="protein sequence ID" value="WIM96916.1"/>
    <property type="molecule type" value="Genomic_DNA"/>
</dbReference>
<comment type="subcellular location">
    <subcellularLocation>
        <location evidence="1">Membrane</location>
        <topology evidence="1">Multi-pass membrane protein</topology>
    </subcellularLocation>
</comment>
<sequence>MESVGTAQEPPHPAPSGLARGRIGAVSAALFGVAAAAPIATVVTVVTVSPPVLAAGAGPLAALSVVAVAVVLLLFGTPYAAMIRRTPHAGATYPQLARGLGRPAALVGAWLALAGYHAIQFGLYALLGQAAAPLLHSWFGVTAPWWLVAGAGWLLVTLGGLLRVEFAAGVIALLTVAETAVLAGLAAAGVLRPAGGAPIRTGTYLITDPARLDRSLLGLLLAVAVLAFVGFETAATYAEETRDPRRTAGRAARGAVLLLALLLAGVTWSLIVAAGPAGVAGRAAARGPELLFALAGERLAPWAVTLARLMLVTGLLAAILAVHHALARYLYALGRERVLPGVLGNVSPRTGAPRAAALTQSLVAGAALTGAYLAGATASARTARALVVGGGLAILVLLLLTAVAALLHLNRVPAREGVGTRFFAPVLSIVSLGVLLYLAGRDLAALLAVRAGSPWVSVVLGALAGCLAIGLAHALVLRLADPVRYAGIGLGGAALVITPQPGPAAEQPTGNPRTWAAPPGDAPEEPADAPAGLPRQRTPGAHRPERVHPEING</sequence>
<feature type="transmembrane region" description="Helical" evidence="6">
    <location>
        <begin position="23"/>
        <end position="48"/>
    </location>
</feature>
<accession>A0ABY8WIM5</accession>
<feature type="transmembrane region" description="Helical" evidence="6">
    <location>
        <begin position="355"/>
        <end position="374"/>
    </location>
</feature>
<feature type="transmembrane region" description="Helical" evidence="6">
    <location>
        <begin position="104"/>
        <end position="125"/>
    </location>
</feature>
<feature type="transmembrane region" description="Helical" evidence="6">
    <location>
        <begin position="455"/>
        <end position="477"/>
    </location>
</feature>
<feature type="transmembrane region" description="Helical" evidence="6">
    <location>
        <begin position="171"/>
        <end position="195"/>
    </location>
</feature>
<evidence type="ECO:0000313" key="8">
    <source>
        <dbReference type="EMBL" id="WIM96916.1"/>
    </source>
</evidence>
<feature type="transmembrane region" description="Helical" evidence="6">
    <location>
        <begin position="386"/>
        <end position="410"/>
    </location>
</feature>
<evidence type="ECO:0000256" key="1">
    <source>
        <dbReference type="ARBA" id="ARBA00004141"/>
    </source>
</evidence>
<keyword evidence="4 6" id="KW-0472">Membrane</keyword>
<dbReference type="Gene3D" id="1.20.1740.10">
    <property type="entry name" value="Amino acid/polyamine transporter I"/>
    <property type="match status" value="1"/>
</dbReference>
<evidence type="ECO:0000256" key="6">
    <source>
        <dbReference type="SAM" id="Phobius"/>
    </source>
</evidence>
<dbReference type="InterPro" id="IPR050367">
    <property type="entry name" value="APC_superfamily"/>
</dbReference>
<organism evidence="8 9">
    <name type="scientific">Actinoplanes oblitus</name>
    <dbReference type="NCBI Taxonomy" id="3040509"/>
    <lineage>
        <taxon>Bacteria</taxon>
        <taxon>Bacillati</taxon>
        <taxon>Actinomycetota</taxon>
        <taxon>Actinomycetes</taxon>
        <taxon>Micromonosporales</taxon>
        <taxon>Micromonosporaceae</taxon>
        <taxon>Actinoplanes</taxon>
    </lineage>
</organism>
<reference evidence="8 9" key="1">
    <citation type="submission" date="2023-06" db="EMBL/GenBank/DDBJ databases">
        <authorList>
            <person name="Yushchuk O."/>
            <person name="Binda E."/>
            <person name="Ruckert-Reed C."/>
            <person name="Fedorenko V."/>
            <person name="Kalinowski J."/>
            <person name="Marinelli F."/>
        </authorList>
    </citation>
    <scope>NUCLEOTIDE SEQUENCE [LARGE SCALE GENOMIC DNA]</scope>
    <source>
        <strain evidence="8 9">NRRL 3884</strain>
    </source>
</reference>
<gene>
    <name evidence="8" type="ORF">ACTOB_000394</name>
</gene>
<feature type="transmembrane region" description="Helical" evidence="6">
    <location>
        <begin position="215"/>
        <end position="235"/>
    </location>
</feature>
<evidence type="ECO:0000256" key="4">
    <source>
        <dbReference type="ARBA" id="ARBA00023136"/>
    </source>
</evidence>
<dbReference type="PIRSF" id="PIRSF006060">
    <property type="entry name" value="AA_transporter"/>
    <property type="match status" value="1"/>
</dbReference>
<feature type="transmembrane region" description="Helical" evidence="6">
    <location>
        <begin position="299"/>
        <end position="322"/>
    </location>
</feature>